<dbReference type="InterPro" id="IPR004603">
    <property type="entry name" value="DNA_mismatch_endonuc_vsr"/>
</dbReference>
<comment type="caution">
    <text evidence="9">The sequence shown here is derived from an EMBL/GenBank/DDBJ whole genome shotgun (WGS) entry which is preliminary data.</text>
</comment>
<keyword evidence="1" id="KW-0540">Nuclease</keyword>
<keyword evidence="3" id="KW-0227">DNA damage</keyword>
<dbReference type="EMBL" id="PPTU01000008">
    <property type="protein sequence ID" value="RDB70917.1"/>
    <property type="molecule type" value="Genomic_DNA"/>
</dbReference>
<reference evidence="10 11" key="1">
    <citation type="journal article" date="2018" name="Elife">
        <title>Discovery and characterization of a prevalent human gut bacterial enzyme sufficient for the inactivation of a family of plant toxins.</title>
        <authorList>
            <person name="Koppel N."/>
            <person name="Bisanz J.E."/>
            <person name="Pandelia M.E."/>
            <person name="Turnbaugh P.J."/>
            <person name="Balskus E.P."/>
        </authorList>
    </citation>
    <scope>NUCLEOTIDE SEQUENCE [LARGE SCALE GENOMIC DNA]</scope>
    <source>
        <strain evidence="9 11">FAA1-1-60AUCSF</strain>
        <strain evidence="8 10">MR1 #12</strain>
        <strain evidence="7 12">W1 BHI 6</strain>
    </source>
</reference>
<sequence length="190" mass="21746">MRRMIRKSDKSNSWLTAFLSRENRPFPALVVRLSRPALPAPAKLLAPPASNEAVRKSMKGNKRSNTKPELLVRERLRAAGLTGYRLQWKVPGHPDVAWPGKRVALFVNGCFWHRCPHCKPSMPKSNVEYWVVKFERNVERDERSRAALEELGWTVHVIWECQLKKKTIDDTFAALLPALAEELGKELKGI</sequence>
<organism evidence="9 11">
    <name type="scientific">Eggerthella lenta</name>
    <name type="common">Eubacterium lentum</name>
    <dbReference type="NCBI Taxonomy" id="84112"/>
    <lineage>
        <taxon>Bacteria</taxon>
        <taxon>Bacillati</taxon>
        <taxon>Actinomycetota</taxon>
        <taxon>Coriobacteriia</taxon>
        <taxon>Eggerthellales</taxon>
        <taxon>Eggerthellaceae</taxon>
        <taxon>Eggerthella</taxon>
    </lineage>
</organism>
<evidence type="ECO:0000313" key="8">
    <source>
        <dbReference type="EMBL" id="RDB80399.1"/>
    </source>
</evidence>
<dbReference type="EMBL" id="PPTX01000006">
    <property type="protein sequence ID" value="RDB80399.1"/>
    <property type="molecule type" value="Genomic_DNA"/>
</dbReference>
<dbReference type="GO" id="GO:0016787">
    <property type="term" value="F:hydrolase activity"/>
    <property type="evidence" value="ECO:0007669"/>
    <property type="project" value="UniProtKB-KW"/>
</dbReference>
<evidence type="ECO:0000313" key="12">
    <source>
        <dbReference type="Proteomes" id="UP000253970"/>
    </source>
</evidence>
<dbReference type="SUPFAM" id="SSF52980">
    <property type="entry name" value="Restriction endonuclease-like"/>
    <property type="match status" value="1"/>
</dbReference>
<dbReference type="Proteomes" id="UP000253857">
    <property type="component" value="Unassembled WGS sequence"/>
</dbReference>
<proteinExistence type="inferred from homology"/>
<evidence type="ECO:0000313" key="9">
    <source>
        <dbReference type="EMBL" id="RDB83158.1"/>
    </source>
</evidence>
<dbReference type="EMBL" id="PPTY01000026">
    <property type="protein sequence ID" value="RDB83158.1"/>
    <property type="molecule type" value="Genomic_DNA"/>
</dbReference>
<evidence type="ECO:0000256" key="2">
    <source>
        <dbReference type="ARBA" id="ARBA00022759"/>
    </source>
</evidence>
<evidence type="ECO:0000256" key="4">
    <source>
        <dbReference type="ARBA" id="ARBA00022801"/>
    </source>
</evidence>
<dbReference type="AlphaFoldDB" id="A0A369NIJ2"/>
<evidence type="ECO:0000313" key="10">
    <source>
        <dbReference type="Proteomes" id="UP000253752"/>
    </source>
</evidence>
<gene>
    <name evidence="9" type="ORF">C1871_11980</name>
    <name evidence="8" type="ORF">C1872_05640</name>
    <name evidence="7" type="ORF">C1875_06900</name>
</gene>
<evidence type="ECO:0000256" key="1">
    <source>
        <dbReference type="ARBA" id="ARBA00022722"/>
    </source>
</evidence>
<dbReference type="NCBIfam" id="TIGR00632">
    <property type="entry name" value="vsr"/>
    <property type="match status" value="1"/>
</dbReference>
<evidence type="ECO:0000313" key="7">
    <source>
        <dbReference type="EMBL" id="RDB70917.1"/>
    </source>
</evidence>
<dbReference type="Gene3D" id="3.40.960.10">
    <property type="entry name" value="VSR Endonuclease"/>
    <property type="match status" value="1"/>
</dbReference>
<keyword evidence="4" id="KW-0378">Hydrolase</keyword>
<comment type="similarity">
    <text evidence="6">Belongs to the Vsr family.</text>
</comment>
<protein>
    <submittedName>
        <fullName evidence="9">Very short patch repair endonuclease</fullName>
    </submittedName>
</protein>
<dbReference type="Proteomes" id="UP000253970">
    <property type="component" value="Unassembled WGS sequence"/>
</dbReference>
<dbReference type="Pfam" id="PF03852">
    <property type="entry name" value="Vsr"/>
    <property type="match status" value="1"/>
</dbReference>
<keyword evidence="5" id="KW-0234">DNA repair</keyword>
<dbReference type="InterPro" id="IPR011335">
    <property type="entry name" value="Restrct_endonuc-II-like"/>
</dbReference>
<dbReference type="GO" id="GO:0004519">
    <property type="term" value="F:endonuclease activity"/>
    <property type="evidence" value="ECO:0007669"/>
    <property type="project" value="UniProtKB-KW"/>
</dbReference>
<evidence type="ECO:0000256" key="6">
    <source>
        <dbReference type="ARBA" id="ARBA00029466"/>
    </source>
</evidence>
<dbReference type="Proteomes" id="UP000253752">
    <property type="component" value="Unassembled WGS sequence"/>
</dbReference>
<dbReference type="CDD" id="cd00221">
    <property type="entry name" value="Vsr"/>
    <property type="match status" value="1"/>
</dbReference>
<evidence type="ECO:0000256" key="5">
    <source>
        <dbReference type="ARBA" id="ARBA00023204"/>
    </source>
</evidence>
<evidence type="ECO:0000313" key="11">
    <source>
        <dbReference type="Proteomes" id="UP000253857"/>
    </source>
</evidence>
<evidence type="ECO:0000256" key="3">
    <source>
        <dbReference type="ARBA" id="ARBA00022763"/>
    </source>
</evidence>
<accession>A0A369NIJ2</accession>
<name>A0A369NIJ2_EGGLN</name>
<keyword evidence="2 9" id="KW-0255">Endonuclease</keyword>
<dbReference type="GO" id="GO:0006298">
    <property type="term" value="P:mismatch repair"/>
    <property type="evidence" value="ECO:0007669"/>
    <property type="project" value="InterPro"/>
</dbReference>